<dbReference type="AlphaFoldDB" id="A0A2X0MBE7"/>
<dbReference type="STRING" id="796604.A0A2X0MBE7"/>
<evidence type="ECO:0000313" key="1">
    <source>
        <dbReference type="EMBL" id="SGY61087.1"/>
    </source>
</evidence>
<dbReference type="Proteomes" id="UP000249464">
    <property type="component" value="Unassembled WGS sequence"/>
</dbReference>
<evidence type="ECO:0000313" key="2">
    <source>
        <dbReference type="Proteomes" id="UP000249464"/>
    </source>
</evidence>
<organism evidence="1 2">
    <name type="scientific">Microbotryum silenes-dioicae</name>
    <dbReference type="NCBI Taxonomy" id="796604"/>
    <lineage>
        <taxon>Eukaryota</taxon>
        <taxon>Fungi</taxon>
        <taxon>Dikarya</taxon>
        <taxon>Basidiomycota</taxon>
        <taxon>Pucciniomycotina</taxon>
        <taxon>Microbotryomycetes</taxon>
        <taxon>Microbotryales</taxon>
        <taxon>Microbotryaceae</taxon>
        <taxon>Microbotryum</taxon>
    </lineage>
</organism>
<accession>A0A2X0MBE7</accession>
<protein>
    <submittedName>
        <fullName evidence="1">BQ5605_C007g04524 protein</fullName>
    </submittedName>
</protein>
<name>A0A2X0MBE7_9BASI</name>
<proteinExistence type="predicted"/>
<gene>
    <name evidence="1" type="primary">BQ5605_C007g04524</name>
    <name evidence="1" type="ORF">BQ5605_C007G04524</name>
</gene>
<keyword evidence="2" id="KW-1185">Reference proteome</keyword>
<reference evidence="1 2" key="1">
    <citation type="submission" date="2016-11" db="EMBL/GenBank/DDBJ databases">
        <authorList>
            <person name="Jaros S."/>
            <person name="Januszkiewicz K."/>
            <person name="Wedrychowicz H."/>
        </authorList>
    </citation>
    <scope>NUCLEOTIDE SEQUENCE [LARGE SCALE GENOMIC DNA]</scope>
</reference>
<dbReference type="EMBL" id="FQNC01000045">
    <property type="protein sequence ID" value="SGY61087.1"/>
    <property type="molecule type" value="Genomic_DNA"/>
</dbReference>
<sequence length="241" mass="27637">MAGLLIYGATYLVVKAVDTVKTRRSPVVPTPPLSDPAAYHYGGDSDLGVSLFVTEIESVPHQRGTRREMKRRPFNERQLKELYRSWKYRDDMLLSKQKGLEYAIAHGWDVCWAGRTSEFSTVRRARSESRFVVDQLALAIAWCRSQQVPKTSLVSTFEPRSKIRRQTRTVHSSCPPSLLELPWPIPEPPGEREYGLVIERAPRFTKEGPEALPLYSPAVNQERGERRLEFTPLVEGERWRA</sequence>